<dbReference type="InterPro" id="IPR035396">
    <property type="entry name" value="Bac_rhamnosid6H"/>
</dbReference>
<organism evidence="3 4">
    <name type="scientific">Bacteroides ovatus</name>
    <dbReference type="NCBI Taxonomy" id="28116"/>
    <lineage>
        <taxon>Bacteria</taxon>
        <taxon>Pseudomonadati</taxon>
        <taxon>Bacteroidota</taxon>
        <taxon>Bacteroidia</taxon>
        <taxon>Bacteroidales</taxon>
        <taxon>Bacteroidaceae</taxon>
        <taxon>Bacteroides</taxon>
    </lineage>
</organism>
<dbReference type="InterPro" id="IPR035398">
    <property type="entry name" value="Bac_rhamnosid_C"/>
</dbReference>
<name>A0A1G6G954_BACOV</name>
<protein>
    <submittedName>
        <fullName evidence="3">Alpha-L-rhamnosidase</fullName>
    </submittedName>
</protein>
<dbReference type="GO" id="GO:0005975">
    <property type="term" value="P:carbohydrate metabolic process"/>
    <property type="evidence" value="ECO:0007669"/>
    <property type="project" value="InterPro"/>
</dbReference>
<dbReference type="Pfam" id="PF17389">
    <property type="entry name" value="Bac_rhamnosid6H"/>
    <property type="match status" value="1"/>
</dbReference>
<dbReference type="InterPro" id="IPR012341">
    <property type="entry name" value="6hp_glycosidase-like_sf"/>
</dbReference>
<dbReference type="EMBL" id="FMYE01000039">
    <property type="protein sequence ID" value="SDB78363.1"/>
    <property type="molecule type" value="Genomic_DNA"/>
</dbReference>
<dbReference type="Pfam" id="PF17390">
    <property type="entry name" value="Bac_rhamnosid_C"/>
    <property type="match status" value="1"/>
</dbReference>
<feature type="domain" description="Alpha-L-rhamnosidase six-hairpin glycosidase" evidence="1">
    <location>
        <begin position="205"/>
        <end position="539"/>
    </location>
</feature>
<reference evidence="3 4" key="1">
    <citation type="submission" date="2016-10" db="EMBL/GenBank/DDBJ databases">
        <authorList>
            <person name="de Groot N.N."/>
        </authorList>
    </citation>
    <scope>NUCLEOTIDE SEQUENCE [LARGE SCALE GENOMIC DNA]</scope>
    <source>
        <strain evidence="3 4">NLAE-zl-C500</strain>
    </source>
</reference>
<dbReference type="AlphaFoldDB" id="A0A1G6G954"/>
<dbReference type="PANTHER" id="PTHR34987:SF4">
    <property type="entry name" value="ALPHA-L-RHAMNOSIDASE C-TERMINAL DOMAIN-CONTAINING PROTEIN"/>
    <property type="match status" value="1"/>
</dbReference>
<feature type="domain" description="Alpha-L-rhamnosidase C-terminal" evidence="2">
    <location>
        <begin position="545"/>
        <end position="602"/>
    </location>
</feature>
<dbReference type="Proteomes" id="UP000183670">
    <property type="component" value="Unassembled WGS sequence"/>
</dbReference>
<gene>
    <name evidence="3" type="ORF">SAMN05192581_103922</name>
</gene>
<accession>A0A1G6G954</accession>
<sequence length="605" mass="68124">MRTQLIFILSLLNVCLVPAQERDTRVRTYITPTRIVWQQDSDHITNCNFLLNQGDGQAYWGAYYDYESIDTDLQGKKEKTVKAATYCQLSSTDGARPAILLDFGKELHGGVQLVTGAWPSHKPVKIRLRYGESVSEAMSDIDGKGGATNDHAIRDQELILPWLGVYETGNSGFRFVRIDLLDTDAILELKEVRAISIMRDIPYRGSFQCNDEKLNTIWRTGAYTVHLNMQNHLWDGIKRDRLVWIGDSYPEVMTVNSVFGYNEVVPKSLDLMRDITPLPHWMNAGFSSYSIWWLLCHYEWYRYHGNKAYLEQSRDYITALLRQLMTQIAPDGQECLDGTRFLDWPSNSNKDAIAAGLQALMVWGMRVGVEFAELFEDRQLSNDCKAAEKKLVKAASKVYKKFLASCPAPDAPGSKQVAALMTITGLIDAPKADKEFLSINGAQGFSTFYGYYMLEAMATAGNYQGALDVIREYWGAMIDLGATSFWEDFDINWIPNAAPIDELVPEGKKDIHGDCGAYCYVGFRHSLCHGWASGPTSWLSRHILGVEVIEPGCRQVRITPHLGDLQWVKGTFPTPYGEIQIYHEKQANGNVISEVKAPKGVSVIK</sequence>
<dbReference type="Gene3D" id="2.60.420.10">
    <property type="entry name" value="Maltose phosphorylase, domain 3"/>
    <property type="match status" value="1"/>
</dbReference>
<dbReference type="RefSeq" id="WP_074559172.1">
    <property type="nucleotide sequence ID" value="NZ_FMYE01000039.1"/>
</dbReference>
<evidence type="ECO:0000259" key="2">
    <source>
        <dbReference type="Pfam" id="PF17390"/>
    </source>
</evidence>
<dbReference type="SUPFAM" id="SSF48208">
    <property type="entry name" value="Six-hairpin glycosidases"/>
    <property type="match status" value="1"/>
</dbReference>
<dbReference type="PANTHER" id="PTHR34987">
    <property type="entry name" value="C, PUTATIVE (AFU_ORTHOLOGUE AFUA_3G02880)-RELATED"/>
    <property type="match status" value="1"/>
</dbReference>
<evidence type="ECO:0000313" key="4">
    <source>
        <dbReference type="Proteomes" id="UP000183670"/>
    </source>
</evidence>
<dbReference type="Gene3D" id="1.50.10.10">
    <property type="match status" value="1"/>
</dbReference>
<evidence type="ECO:0000259" key="1">
    <source>
        <dbReference type="Pfam" id="PF17389"/>
    </source>
</evidence>
<proteinExistence type="predicted"/>
<evidence type="ECO:0000313" key="3">
    <source>
        <dbReference type="EMBL" id="SDB78363.1"/>
    </source>
</evidence>
<dbReference type="InterPro" id="IPR008928">
    <property type="entry name" value="6-hairpin_glycosidase_sf"/>
</dbReference>